<dbReference type="InterPro" id="IPR023323">
    <property type="entry name" value="Tex-like_dom_sf"/>
</dbReference>
<dbReference type="PANTHER" id="PTHR10724">
    <property type="entry name" value="30S RIBOSOMAL PROTEIN S1"/>
    <property type="match status" value="1"/>
</dbReference>
<dbReference type="PANTHER" id="PTHR10724:SF10">
    <property type="entry name" value="S1 RNA-BINDING DOMAIN-CONTAINING PROTEIN 1"/>
    <property type="match status" value="1"/>
</dbReference>
<feature type="compositionally biased region" description="Basic and acidic residues" evidence="1">
    <location>
        <begin position="83"/>
        <end position="99"/>
    </location>
</feature>
<accession>A0A4W4F955</accession>
<dbReference type="Pfam" id="PF00575">
    <property type="entry name" value="S1"/>
    <property type="match status" value="1"/>
</dbReference>
<feature type="compositionally biased region" description="Basic and acidic residues" evidence="1">
    <location>
        <begin position="37"/>
        <end position="57"/>
    </location>
</feature>
<keyword evidence="4" id="KW-1185">Reference proteome</keyword>
<reference evidence="3" key="4">
    <citation type="submission" date="2025-08" db="UniProtKB">
        <authorList>
            <consortium name="Ensembl"/>
        </authorList>
    </citation>
    <scope>IDENTIFICATION</scope>
</reference>
<dbReference type="InterPro" id="IPR018974">
    <property type="entry name" value="Tex-like_N"/>
</dbReference>
<dbReference type="STRING" id="8005.ENSEEEP00000021354"/>
<dbReference type="GO" id="GO:0006412">
    <property type="term" value="P:translation"/>
    <property type="evidence" value="ECO:0007669"/>
    <property type="project" value="TreeGrafter"/>
</dbReference>
<dbReference type="SMART" id="SM00732">
    <property type="entry name" value="YqgFc"/>
    <property type="match status" value="1"/>
</dbReference>
<dbReference type="GeneTree" id="ENSGT00510000047850"/>
<dbReference type="Pfam" id="PF16921">
    <property type="entry name" value="Tex_YqgF"/>
    <property type="match status" value="1"/>
</dbReference>
<dbReference type="SUPFAM" id="SSF53098">
    <property type="entry name" value="Ribonuclease H-like"/>
    <property type="match status" value="1"/>
</dbReference>
<feature type="domain" description="S1 motif" evidence="2">
    <location>
        <begin position="861"/>
        <end position="934"/>
    </location>
</feature>
<protein>
    <recommendedName>
        <fullName evidence="2">S1 motif domain-containing protein</fullName>
    </recommendedName>
</protein>
<dbReference type="InterPro" id="IPR041692">
    <property type="entry name" value="HHH_9"/>
</dbReference>
<feature type="region of interest" description="Disordered" evidence="1">
    <location>
        <begin position="1"/>
        <end position="185"/>
    </location>
</feature>
<evidence type="ECO:0000256" key="1">
    <source>
        <dbReference type="SAM" id="MobiDB-lite"/>
    </source>
</evidence>
<dbReference type="InterPro" id="IPR010994">
    <property type="entry name" value="RuvA_2-like"/>
</dbReference>
<dbReference type="Gene3D" id="3.30.420.140">
    <property type="entry name" value="YqgF/RNase H-like domain"/>
    <property type="match status" value="1"/>
</dbReference>
<dbReference type="FunFam" id="2.40.50.140:FF:000146">
    <property type="entry name" value="S1 RNA-binding domain-containing protein 1"/>
    <property type="match status" value="1"/>
</dbReference>
<feature type="compositionally biased region" description="Acidic residues" evidence="1">
    <location>
        <begin position="18"/>
        <end position="36"/>
    </location>
</feature>
<proteinExistence type="predicted"/>
<dbReference type="InterPro" id="IPR044146">
    <property type="entry name" value="S1_Tex"/>
</dbReference>
<feature type="region of interest" description="Disordered" evidence="1">
    <location>
        <begin position="735"/>
        <end position="765"/>
    </location>
</feature>
<evidence type="ECO:0000313" key="4">
    <source>
        <dbReference type="Proteomes" id="UP000314983"/>
    </source>
</evidence>
<dbReference type="SUPFAM" id="SSF50249">
    <property type="entry name" value="Nucleic acid-binding proteins"/>
    <property type="match status" value="1"/>
</dbReference>
<dbReference type="InterPro" id="IPR037027">
    <property type="entry name" value="YqgF/RNaseH-like_dom_sf"/>
</dbReference>
<reference evidence="4" key="1">
    <citation type="journal article" date="2014" name="Science">
        <title>Nonhuman genetics. Genomic basis for the convergent evolution of electric organs.</title>
        <authorList>
            <person name="Gallant J.R."/>
            <person name="Traeger L.L."/>
            <person name="Volkening J.D."/>
            <person name="Moffett H."/>
            <person name="Chen P.H."/>
            <person name="Novina C.D."/>
            <person name="Phillips G.N.Jr."/>
            <person name="Anand R."/>
            <person name="Wells G.B."/>
            <person name="Pinch M."/>
            <person name="Guth R."/>
            <person name="Unguez G.A."/>
            <person name="Albert J.S."/>
            <person name="Zakon H.H."/>
            <person name="Samanta M.P."/>
            <person name="Sussman M.R."/>
        </authorList>
    </citation>
    <scope>NUCLEOTIDE SEQUENCE [LARGE SCALE GENOMIC DNA]</scope>
</reference>
<dbReference type="SMART" id="SM00316">
    <property type="entry name" value="S1"/>
    <property type="match status" value="1"/>
</dbReference>
<organism evidence="3 4">
    <name type="scientific">Electrophorus electricus</name>
    <name type="common">Electric eel</name>
    <name type="synonym">Gymnotus electricus</name>
    <dbReference type="NCBI Taxonomy" id="8005"/>
    <lineage>
        <taxon>Eukaryota</taxon>
        <taxon>Metazoa</taxon>
        <taxon>Chordata</taxon>
        <taxon>Craniata</taxon>
        <taxon>Vertebrata</taxon>
        <taxon>Euteleostomi</taxon>
        <taxon>Actinopterygii</taxon>
        <taxon>Neopterygii</taxon>
        <taxon>Teleostei</taxon>
        <taxon>Ostariophysi</taxon>
        <taxon>Gymnotiformes</taxon>
        <taxon>Gymnotoidei</taxon>
        <taxon>Gymnotidae</taxon>
        <taxon>Electrophorus</taxon>
    </lineage>
</organism>
<name>A0A4W4F955_ELEEL</name>
<dbReference type="Pfam" id="PF09371">
    <property type="entry name" value="Tex_N"/>
    <property type="match status" value="1"/>
</dbReference>
<reference evidence="4" key="2">
    <citation type="journal article" date="2017" name="Sci. Adv.">
        <title>A tail of two voltages: Proteomic comparison of the three electric organs of the electric eel.</title>
        <authorList>
            <person name="Traeger L.L."/>
            <person name="Sabat G."/>
            <person name="Barrett-Wilt G.A."/>
            <person name="Wells G.B."/>
            <person name="Sussman M.R."/>
        </authorList>
    </citation>
    <scope>NUCLEOTIDE SEQUENCE [LARGE SCALE GENOMIC DNA]</scope>
</reference>
<dbReference type="InterPro" id="IPR032639">
    <property type="entry name" value="Tex_YqgF"/>
</dbReference>
<dbReference type="Gene3D" id="2.40.50.140">
    <property type="entry name" value="Nucleic acid-binding proteins"/>
    <property type="match status" value="1"/>
</dbReference>
<evidence type="ECO:0000313" key="3">
    <source>
        <dbReference type="Ensembl" id="ENSEEEP00000021354.2"/>
    </source>
</evidence>
<dbReference type="InterPro" id="IPR023319">
    <property type="entry name" value="Tex-like_HTH_dom_sf"/>
</dbReference>
<dbReference type="SUPFAM" id="SSF158832">
    <property type="entry name" value="Tex N-terminal region-like"/>
    <property type="match status" value="1"/>
</dbReference>
<dbReference type="AlphaFoldDB" id="A0A4W4F955"/>
<dbReference type="FunFam" id="1.10.10.650:FF:000001">
    <property type="entry name" value="S1 RNA-binding domain 1"/>
    <property type="match status" value="1"/>
</dbReference>
<dbReference type="InterPro" id="IPR012337">
    <property type="entry name" value="RNaseH-like_sf"/>
</dbReference>
<reference evidence="3" key="5">
    <citation type="submission" date="2025-09" db="UniProtKB">
        <authorList>
            <consortium name="Ensembl"/>
        </authorList>
    </citation>
    <scope>IDENTIFICATION</scope>
</reference>
<dbReference type="Gene3D" id="1.10.10.650">
    <property type="entry name" value="RuvA domain 2-like"/>
    <property type="match status" value="1"/>
</dbReference>
<sequence length="938" mass="104542">DNMIRRKLTAKVYKEPATEDELSGSAPSEDEPEEWLPEPKKQKGSVKGKDGAVEKKPATKRVAKPKEAKPKTARKPRAPRALKVKEVGNEGKEDDKNDALFHQGESVQPLRVKEERQSISMDKAFSDSMATTGPTLAEEQSSSKQLFKVKKEEPEDDFTFDEPVQKKQKTTSAPQGRPIKLKSGNSLGEELQMNWDPVQVLAEKTGVEQWVCGNVAQLLQEENTIPFIVRYRKELINHMDADAVRDVQLALEELCSVAKKTQSIIQTLKKEGVLTSELEQALKNCRSADEQDHVYAPYKKGSKLSKARRAKQLGLEPAAVGLLQSPGTLELHSWIKPNTDGLSTIEEIATGVEQILADMVAKDRETLNYIRSVCDRSDVTIQSALSKTAIKEQQQQQQQPHASNPKDISKFSLYHDFTCSVQRIQHHQTLAINRGENLKILTVKVNIPDWVKTDFCRWCVNVRWRPKGFAQQTLMKVLRAAVEDSYKRLLTPLLSRAYSAEKESVSMFVRNLRQRYFLDPGYRHGCKLAILSPISQILHTDVVYLHGSNRNREADKLRHLMLQYSCQTIVIGNGTACRETEAFFADLIKCGFFKPLEVSYCITSEAGASIYSVSPEAVKEMPDLDPNLRSAVSIGRRVQDPLAELVKIDPKHIGIGTYQSLLRAALDGVVQECVSFVGRWTSNICSETLMRHVAGLNGEDGPFLNREQLKLVKGLGPKSFQQCAGFVRINPESVRRYHSRGSSTPAAKKSKSKSSAGVSNQPNPLDQTCIHPESYSVAMRFLSQIGGGSEELGSAQLRQRVECCVGNRGLEPLAQSLNTCPETLQLIVDGLTQPPGFDIRQDFEKADFKQGIVSMSDLHTGTVLTGRVENTALFGAFVDIGVGRSGLIPKRYITPDKLPADQRCRNLALGPGERVEVRVLDVDIQRSRITLDLIRVLR</sequence>
<dbReference type="InterPro" id="IPR003029">
    <property type="entry name" value="S1_domain"/>
</dbReference>
<dbReference type="Pfam" id="PF22706">
    <property type="entry name" value="Tex_central_region"/>
    <property type="match status" value="1"/>
</dbReference>
<dbReference type="Gene3D" id="1.10.150.310">
    <property type="entry name" value="Tex RuvX-like domain-like"/>
    <property type="match status" value="1"/>
</dbReference>
<dbReference type="GO" id="GO:0006139">
    <property type="term" value="P:nucleobase-containing compound metabolic process"/>
    <property type="evidence" value="ECO:0007669"/>
    <property type="project" value="InterPro"/>
</dbReference>
<dbReference type="InterPro" id="IPR055179">
    <property type="entry name" value="Tex-like_central_region"/>
</dbReference>
<dbReference type="InterPro" id="IPR012340">
    <property type="entry name" value="NA-bd_OB-fold"/>
</dbReference>
<dbReference type="InterPro" id="IPR006641">
    <property type="entry name" value="YqgF/RNaseH-like_dom"/>
</dbReference>
<dbReference type="PROSITE" id="PS50126">
    <property type="entry name" value="S1"/>
    <property type="match status" value="1"/>
</dbReference>
<dbReference type="InterPro" id="IPR050437">
    <property type="entry name" value="Ribos_protein_bS1-like"/>
</dbReference>
<dbReference type="Proteomes" id="UP000314983">
    <property type="component" value="Chromosome 11"/>
</dbReference>
<dbReference type="FunFam" id="3.30.420.140:FF:000001">
    <property type="entry name" value="RNA-binding transcriptional accessory protein"/>
    <property type="match status" value="1"/>
</dbReference>
<dbReference type="GO" id="GO:0003729">
    <property type="term" value="F:mRNA binding"/>
    <property type="evidence" value="ECO:0007669"/>
    <property type="project" value="TreeGrafter"/>
</dbReference>
<evidence type="ECO:0000259" key="2">
    <source>
        <dbReference type="PROSITE" id="PS50126"/>
    </source>
</evidence>
<feature type="compositionally biased region" description="Basic residues" evidence="1">
    <location>
        <begin position="71"/>
        <end position="82"/>
    </location>
</feature>
<dbReference type="SUPFAM" id="SSF47781">
    <property type="entry name" value="RuvA domain 2-like"/>
    <property type="match status" value="2"/>
</dbReference>
<dbReference type="OMA" id="CERRWIP"/>
<dbReference type="Pfam" id="PF17674">
    <property type="entry name" value="HHH_9"/>
    <property type="match status" value="1"/>
</dbReference>
<reference evidence="3" key="3">
    <citation type="submission" date="2020-05" db="EMBL/GenBank/DDBJ databases">
        <title>Electrophorus electricus (electric eel) genome, fEleEle1, primary haplotype.</title>
        <authorList>
            <person name="Myers G."/>
            <person name="Meyer A."/>
            <person name="Fedrigo O."/>
            <person name="Formenti G."/>
            <person name="Rhie A."/>
            <person name="Tracey A."/>
            <person name="Sims Y."/>
            <person name="Jarvis E.D."/>
        </authorList>
    </citation>
    <scope>NUCLEOTIDE SEQUENCE [LARGE SCALE GENOMIC DNA]</scope>
</reference>
<dbReference type="Ensembl" id="ENSEEET00000021592.2">
    <property type="protein sequence ID" value="ENSEEEP00000021354.2"/>
    <property type="gene ID" value="ENSEEEG00000010406.2"/>
</dbReference>
<dbReference type="Gene3D" id="1.10.3500.10">
    <property type="entry name" value="Tex N-terminal region-like"/>
    <property type="match status" value="1"/>
</dbReference>
<gene>
    <name evidence="3" type="primary">SRBD1</name>
</gene>
<dbReference type="Pfam" id="PF12836">
    <property type="entry name" value="HHH_3"/>
    <property type="match status" value="1"/>
</dbReference>
<dbReference type="GO" id="GO:0003735">
    <property type="term" value="F:structural constituent of ribosome"/>
    <property type="evidence" value="ECO:0007669"/>
    <property type="project" value="TreeGrafter"/>
</dbReference>
<feature type="compositionally biased region" description="Polar residues" evidence="1">
    <location>
        <begin position="128"/>
        <end position="145"/>
    </location>
</feature>
<dbReference type="CDD" id="cd05685">
    <property type="entry name" value="S1_Tex"/>
    <property type="match status" value="1"/>
</dbReference>